<dbReference type="Pfam" id="PF05488">
    <property type="entry name" value="PAAR_motif"/>
    <property type="match status" value="1"/>
</dbReference>
<dbReference type="Proteomes" id="UP001595999">
    <property type="component" value="Unassembled WGS sequence"/>
</dbReference>
<dbReference type="InterPro" id="IPR008727">
    <property type="entry name" value="PAAR_motif"/>
</dbReference>
<name>A0ABV9A0B7_9NEIS</name>
<comment type="caution">
    <text evidence="1">The sequence shown here is derived from an EMBL/GenBank/DDBJ whole genome shotgun (WGS) entry which is preliminary data.</text>
</comment>
<dbReference type="EMBL" id="JBHSEK010000027">
    <property type="protein sequence ID" value="MFC4492369.1"/>
    <property type="molecule type" value="Genomic_DNA"/>
</dbReference>
<dbReference type="CDD" id="cd14744">
    <property type="entry name" value="PAAR_CT_2"/>
    <property type="match status" value="1"/>
</dbReference>
<keyword evidence="2" id="KW-1185">Reference proteome</keyword>
<evidence type="ECO:0000313" key="2">
    <source>
        <dbReference type="Proteomes" id="UP001595999"/>
    </source>
</evidence>
<protein>
    <submittedName>
        <fullName evidence="1">PAAR domain-containing protein</fullName>
    </submittedName>
</protein>
<sequence>MPGKIIRLGDPTNHGGSVISASGPVVFGKASARVGDQVSCPQSGHGVSSILPGPSRMSAHGSAFALEGFQAGCGCTLISTLPNAGEV</sequence>
<accession>A0ABV9A0B7</accession>
<organism evidence="1 2">
    <name type="scientific">Chromobacterium aquaticum</name>
    <dbReference type="NCBI Taxonomy" id="467180"/>
    <lineage>
        <taxon>Bacteria</taxon>
        <taxon>Pseudomonadati</taxon>
        <taxon>Pseudomonadota</taxon>
        <taxon>Betaproteobacteria</taxon>
        <taxon>Neisseriales</taxon>
        <taxon>Chromobacteriaceae</taxon>
        <taxon>Chromobacterium</taxon>
    </lineage>
</organism>
<evidence type="ECO:0000313" key="1">
    <source>
        <dbReference type="EMBL" id="MFC4492369.1"/>
    </source>
</evidence>
<gene>
    <name evidence="1" type="ORF">ACFO0R_22390</name>
</gene>
<proteinExistence type="predicted"/>
<reference evidence="2" key="1">
    <citation type="journal article" date="2019" name="Int. J. Syst. Evol. Microbiol.">
        <title>The Global Catalogue of Microorganisms (GCM) 10K type strain sequencing project: providing services to taxonomists for standard genome sequencing and annotation.</title>
        <authorList>
            <consortium name="The Broad Institute Genomics Platform"/>
            <consortium name="The Broad Institute Genome Sequencing Center for Infectious Disease"/>
            <person name="Wu L."/>
            <person name="Ma J."/>
        </authorList>
    </citation>
    <scope>NUCLEOTIDE SEQUENCE [LARGE SCALE GENOMIC DNA]</scope>
    <source>
        <strain evidence="2">CGMCC 4.7608</strain>
    </source>
</reference>
<dbReference type="RefSeq" id="WP_231464275.1">
    <property type="nucleotide sequence ID" value="NZ_JAJOHW010000129.1"/>
</dbReference>